<dbReference type="GO" id="GO:0015344">
    <property type="term" value="F:siderophore uptake transmembrane transporter activity"/>
    <property type="evidence" value="ECO:0007669"/>
    <property type="project" value="TreeGrafter"/>
</dbReference>
<dbReference type="InterPro" id="IPR037066">
    <property type="entry name" value="Plug_dom_sf"/>
</dbReference>
<feature type="chain" id="PRO_5027092259" evidence="2">
    <location>
        <begin position="26"/>
        <end position="168"/>
    </location>
</feature>
<evidence type="ECO:0000313" key="4">
    <source>
        <dbReference type="EMBL" id="NDU97309.1"/>
    </source>
</evidence>
<evidence type="ECO:0000256" key="1">
    <source>
        <dbReference type="ARBA" id="ARBA00022729"/>
    </source>
</evidence>
<dbReference type="RefSeq" id="WP_163952623.1">
    <property type="nucleotide sequence ID" value="NZ_JAAFZH010000010.1"/>
</dbReference>
<sequence>MKTTTRYQLLVLFGVITYSINPVFAQQTASADSARVFSLGEVTVLGRRGVDSTNTAFSRQIEAFNRLDVGRALNVLPGVTLSSVGARNETMVYVRGFDLRQVPVFIDGIPVYVPYDGYVDLGRFTTFDLAEVNVAKGFSSVTYGPNTLGFPEPGRNCLGNVIISTLYT</sequence>
<organism evidence="4 5">
    <name type="scientific">Spirosoma terrae</name>
    <dbReference type="NCBI Taxonomy" id="1968276"/>
    <lineage>
        <taxon>Bacteria</taxon>
        <taxon>Pseudomonadati</taxon>
        <taxon>Bacteroidota</taxon>
        <taxon>Cytophagia</taxon>
        <taxon>Cytophagales</taxon>
        <taxon>Cytophagaceae</taxon>
        <taxon>Spirosoma</taxon>
    </lineage>
</organism>
<name>A0A6L9LKR3_9BACT</name>
<dbReference type="Pfam" id="PF07715">
    <property type="entry name" value="Plug"/>
    <property type="match status" value="1"/>
</dbReference>
<accession>A0A6L9LKR3</accession>
<feature type="signal peptide" evidence="2">
    <location>
        <begin position="1"/>
        <end position="25"/>
    </location>
</feature>
<dbReference type="InterPro" id="IPR012910">
    <property type="entry name" value="Plug_dom"/>
</dbReference>
<evidence type="ECO:0000259" key="3">
    <source>
        <dbReference type="Pfam" id="PF07715"/>
    </source>
</evidence>
<reference evidence="4 5" key="1">
    <citation type="submission" date="2020-02" db="EMBL/GenBank/DDBJ databases">
        <title>Draft genome sequence of two Spirosoma agri KCTC 52727 and Spirosoma terrae KCTC 52035.</title>
        <authorList>
            <person name="Rojas J."/>
            <person name="Ambika Manirajan B."/>
            <person name="Suarez C."/>
            <person name="Ratering S."/>
            <person name="Schnell S."/>
        </authorList>
    </citation>
    <scope>NUCLEOTIDE SEQUENCE [LARGE SCALE GENOMIC DNA]</scope>
    <source>
        <strain evidence="4 5">KCTC 52035</strain>
    </source>
</reference>
<evidence type="ECO:0000256" key="2">
    <source>
        <dbReference type="SAM" id="SignalP"/>
    </source>
</evidence>
<dbReference type="GO" id="GO:0044718">
    <property type="term" value="P:siderophore transmembrane transport"/>
    <property type="evidence" value="ECO:0007669"/>
    <property type="project" value="TreeGrafter"/>
</dbReference>
<keyword evidence="5" id="KW-1185">Reference proteome</keyword>
<dbReference type="SUPFAM" id="SSF56935">
    <property type="entry name" value="Porins"/>
    <property type="match status" value="1"/>
</dbReference>
<protein>
    <submittedName>
        <fullName evidence="4">Plug domain-containing protein</fullName>
    </submittedName>
</protein>
<gene>
    <name evidence="4" type="ORF">GK108_20670</name>
</gene>
<evidence type="ECO:0000313" key="5">
    <source>
        <dbReference type="Proteomes" id="UP000474175"/>
    </source>
</evidence>
<dbReference type="PANTHER" id="PTHR30069:SF29">
    <property type="entry name" value="HEMOGLOBIN AND HEMOGLOBIN-HAPTOGLOBIN-BINDING PROTEIN 1-RELATED"/>
    <property type="match status" value="1"/>
</dbReference>
<dbReference type="Proteomes" id="UP000474175">
    <property type="component" value="Unassembled WGS sequence"/>
</dbReference>
<dbReference type="Gene3D" id="2.170.130.10">
    <property type="entry name" value="TonB-dependent receptor, plug domain"/>
    <property type="match status" value="1"/>
</dbReference>
<keyword evidence="1 2" id="KW-0732">Signal</keyword>
<dbReference type="InterPro" id="IPR039426">
    <property type="entry name" value="TonB-dep_rcpt-like"/>
</dbReference>
<dbReference type="AlphaFoldDB" id="A0A6L9LKR3"/>
<feature type="domain" description="TonB-dependent receptor plug" evidence="3">
    <location>
        <begin position="54"/>
        <end position="149"/>
    </location>
</feature>
<dbReference type="PANTHER" id="PTHR30069">
    <property type="entry name" value="TONB-DEPENDENT OUTER MEMBRANE RECEPTOR"/>
    <property type="match status" value="1"/>
</dbReference>
<comment type="caution">
    <text evidence="4">The sequence shown here is derived from an EMBL/GenBank/DDBJ whole genome shotgun (WGS) entry which is preliminary data.</text>
</comment>
<dbReference type="EMBL" id="JAAFZH010000010">
    <property type="protein sequence ID" value="NDU97309.1"/>
    <property type="molecule type" value="Genomic_DNA"/>
</dbReference>
<proteinExistence type="predicted"/>